<dbReference type="Gene3D" id="2.160.10.10">
    <property type="entry name" value="Hexapeptide repeat proteins"/>
    <property type="match status" value="1"/>
</dbReference>
<dbReference type="InterPro" id="IPR011004">
    <property type="entry name" value="Trimer_LpxA-like_sf"/>
</dbReference>
<dbReference type="Proteomes" id="UP000255423">
    <property type="component" value="Unassembled WGS sequence"/>
</dbReference>
<dbReference type="AlphaFoldDB" id="A0A380RWT0"/>
<gene>
    <name evidence="1" type="ORF">SAMN05661053_0689</name>
</gene>
<evidence type="ECO:0008006" key="3">
    <source>
        <dbReference type="Google" id="ProtNLM"/>
    </source>
</evidence>
<name>A0A380RWT0_FIBSU</name>
<dbReference type="SUPFAM" id="SSF51161">
    <property type="entry name" value="Trimeric LpxA-like enzymes"/>
    <property type="match status" value="1"/>
</dbReference>
<reference evidence="1 2" key="1">
    <citation type="submission" date="2017-08" db="EMBL/GenBank/DDBJ databases">
        <authorList>
            <person name="de Groot N.N."/>
        </authorList>
    </citation>
    <scope>NUCLEOTIDE SEQUENCE [LARGE SCALE GENOMIC DNA]</scope>
    <source>
        <strain evidence="1 2">HM2</strain>
    </source>
</reference>
<evidence type="ECO:0000313" key="2">
    <source>
        <dbReference type="Proteomes" id="UP000255423"/>
    </source>
</evidence>
<sequence length="771" mass="85032">MGGGMKFTQIVCAMVVASFADVTWVPQCEDNGFSLIRSSEHFEVCKKPKTDDGAANNVSISTSDAEGVLQSLEKVYSFYIDSLGWMLPFPKSSDKKLKSNIYVFETLPSLFGGQDYVKALNGEYGPGMWIGVGSLKDYWGTSHEFAHGLQGVAGWLGNNSHSGWMAESHANWMAHQYNPNDAHCSEYLINFPYLYYGSTRDRYCNWQFLEHLKEEFGGGNKGAHEVNRIWMESIRDGEDGRMEQTPFSAMMMVYGWSLEQLNEQFGKFAMKNATLEYAPAKKSLYKKSYGDYEFKTRRDASWGDNYRRHTRVTMLNKMKCESSENSDGNAAAEDCANRYISPSYWAPQRWGYNLVRIYPETAGKVTVKFRGIVQEKPTVNGYTCFGDNTDYYKGKTYKWCNYAPDKLPDPASGWTVGLVAEGADGTPRYSEMKHGAGFNLEIETKANDKALWLAVTATPTEMQTILWDQFYYSIVRYPYMIEVVNGAPEGYNKDFWKPANASGYTKHANGGGLVSNKAKVAATAYVGPDAVVNGGTISGDARIEDFAVVNGGTISGNAVVRGRALVTAGTISDDAVLEDDAWLVSGTIGGKAKVGALSIIVNSTVTDNAQVYGVMWAVNGKKLSGTAQLRGDLENNFDKEISKGIFYGMVDNGMLGNANYGANLTTPPTDATANIENAKWYAIADDSTQTDPGPTGIVSRVASLQFSDVNETYDVFDLNGKHLGFAKVTPSEWNALGNKSLQKTLRASGFNAGMYIVRAKRSHRLVRVNVR</sequence>
<accession>A0A380RWT0</accession>
<dbReference type="InterPro" id="IPR045690">
    <property type="entry name" value="DUF6055"/>
</dbReference>
<organism evidence="1 2">
    <name type="scientific">Fibrobacter succinogenes</name>
    <name type="common">Bacteroides succinogenes</name>
    <dbReference type="NCBI Taxonomy" id="833"/>
    <lineage>
        <taxon>Bacteria</taxon>
        <taxon>Pseudomonadati</taxon>
        <taxon>Fibrobacterota</taxon>
        <taxon>Fibrobacteria</taxon>
        <taxon>Fibrobacterales</taxon>
        <taxon>Fibrobacteraceae</taxon>
        <taxon>Fibrobacter</taxon>
    </lineage>
</organism>
<proteinExistence type="predicted"/>
<dbReference type="Pfam" id="PF19527">
    <property type="entry name" value="DUF6055"/>
    <property type="match status" value="1"/>
</dbReference>
<evidence type="ECO:0000313" key="1">
    <source>
        <dbReference type="EMBL" id="SUQ19457.1"/>
    </source>
</evidence>
<dbReference type="EMBL" id="UHJL01000001">
    <property type="protein sequence ID" value="SUQ19457.1"/>
    <property type="molecule type" value="Genomic_DNA"/>
</dbReference>
<protein>
    <recommendedName>
        <fullName evidence="3">Avirulence protein</fullName>
    </recommendedName>
</protein>